<organism evidence="3">
    <name type="scientific">Fibrocapsa japonica</name>
    <dbReference type="NCBI Taxonomy" id="94617"/>
    <lineage>
        <taxon>Eukaryota</taxon>
        <taxon>Sar</taxon>
        <taxon>Stramenopiles</taxon>
        <taxon>Ochrophyta</taxon>
        <taxon>Raphidophyceae</taxon>
        <taxon>Chattonellales</taxon>
        <taxon>Chattonellaceae</taxon>
        <taxon>Fibrocapsa</taxon>
    </lineage>
</organism>
<dbReference type="InterPro" id="IPR036282">
    <property type="entry name" value="Glutathione-S-Trfase_C_sf"/>
</dbReference>
<dbReference type="CDD" id="cd03192">
    <property type="entry name" value="GST_C_Sigma_like"/>
    <property type="match status" value="1"/>
</dbReference>
<proteinExistence type="predicted"/>
<dbReference type="PANTHER" id="PTHR11571">
    <property type="entry name" value="GLUTATHIONE S-TRANSFERASE"/>
    <property type="match status" value="1"/>
</dbReference>
<reference evidence="3" key="1">
    <citation type="submission" date="2021-01" db="EMBL/GenBank/DDBJ databases">
        <authorList>
            <person name="Corre E."/>
            <person name="Pelletier E."/>
            <person name="Niang G."/>
            <person name="Scheremetjew M."/>
            <person name="Finn R."/>
            <person name="Kale V."/>
            <person name="Holt S."/>
            <person name="Cochrane G."/>
            <person name="Meng A."/>
            <person name="Brown T."/>
            <person name="Cohen L."/>
        </authorList>
    </citation>
    <scope>NUCLEOTIDE SEQUENCE</scope>
    <source>
        <strain evidence="3">CCMP1661</strain>
    </source>
</reference>
<dbReference type="Gene3D" id="3.40.30.10">
    <property type="entry name" value="Glutaredoxin"/>
    <property type="match status" value="1"/>
</dbReference>
<name>A0A7S2V6C7_9STRA</name>
<dbReference type="Pfam" id="PF02798">
    <property type="entry name" value="GST_N"/>
    <property type="match status" value="1"/>
</dbReference>
<dbReference type="InterPro" id="IPR040079">
    <property type="entry name" value="Glutathione_S-Trfase"/>
</dbReference>
<dbReference type="GO" id="GO:0006749">
    <property type="term" value="P:glutathione metabolic process"/>
    <property type="evidence" value="ECO:0007669"/>
    <property type="project" value="TreeGrafter"/>
</dbReference>
<protein>
    <recommendedName>
        <fullName evidence="4">Glutathione transferase</fullName>
    </recommendedName>
</protein>
<dbReference type="FunFam" id="1.20.1050.10:FF:000030">
    <property type="entry name" value="Glutathione S-transferase S1"/>
    <property type="match status" value="1"/>
</dbReference>
<dbReference type="SFLD" id="SFLDS00019">
    <property type="entry name" value="Glutathione_Transferase_(cytos"/>
    <property type="match status" value="1"/>
</dbReference>
<dbReference type="Pfam" id="PF14497">
    <property type="entry name" value="GST_C_3"/>
    <property type="match status" value="1"/>
</dbReference>
<dbReference type="GO" id="GO:0004364">
    <property type="term" value="F:glutathione transferase activity"/>
    <property type="evidence" value="ECO:0007669"/>
    <property type="project" value="TreeGrafter"/>
</dbReference>
<feature type="domain" description="GST N-terminal" evidence="1">
    <location>
        <begin position="10"/>
        <end position="87"/>
    </location>
</feature>
<dbReference type="InterPro" id="IPR010987">
    <property type="entry name" value="Glutathione-S-Trfase_C-like"/>
</dbReference>
<dbReference type="InterPro" id="IPR036249">
    <property type="entry name" value="Thioredoxin-like_sf"/>
</dbReference>
<dbReference type="Gene3D" id="1.20.1050.10">
    <property type="match status" value="1"/>
</dbReference>
<evidence type="ECO:0008006" key="4">
    <source>
        <dbReference type="Google" id="ProtNLM"/>
    </source>
</evidence>
<dbReference type="InterPro" id="IPR004046">
    <property type="entry name" value="GST_C"/>
</dbReference>
<dbReference type="SFLD" id="SFLDG00363">
    <property type="entry name" value="AMPS_(cytGST):_Alpha-__Mu-__Pi"/>
    <property type="match status" value="1"/>
</dbReference>
<feature type="domain" description="GST C-terminal" evidence="2">
    <location>
        <begin position="89"/>
        <end position="213"/>
    </location>
</feature>
<dbReference type="PROSITE" id="PS50405">
    <property type="entry name" value="GST_CTER"/>
    <property type="match status" value="1"/>
</dbReference>
<evidence type="ECO:0000259" key="1">
    <source>
        <dbReference type="PROSITE" id="PS50404"/>
    </source>
</evidence>
<dbReference type="SUPFAM" id="SSF47616">
    <property type="entry name" value="GST C-terminal domain-like"/>
    <property type="match status" value="1"/>
</dbReference>
<dbReference type="AlphaFoldDB" id="A0A7S2V6C7"/>
<dbReference type="PANTHER" id="PTHR11571:SF252">
    <property type="entry name" value="GLUTATHIONE S-TRANSFERASE"/>
    <property type="match status" value="1"/>
</dbReference>
<gene>
    <name evidence="3" type="ORF">FJAP1339_LOCUS11667</name>
</gene>
<dbReference type="InterPro" id="IPR004045">
    <property type="entry name" value="Glutathione_S-Trfase_N"/>
</dbReference>
<evidence type="ECO:0000313" key="3">
    <source>
        <dbReference type="EMBL" id="CAD9874182.1"/>
    </source>
</evidence>
<dbReference type="EMBL" id="HBHR01022772">
    <property type="protein sequence ID" value="CAD9874182.1"/>
    <property type="molecule type" value="Transcribed_RNA"/>
</dbReference>
<sequence>MGTSQSTMATTIKLTYFPLPGRAGYTRLAFYVGGVDFEDVIVKGEDFQAMKDSLPGKQLPVLEVNGVTYCESMAILRYAGKLSGLYPSDPVEALKCDMLIDMIQGAGNKVAATIREPDAEKKMKMREELASQTLPTLFGYLEEQLNKFGGNFCIGDQLTIADLELLIKVTWLTKGILDGIPPSWIDPFTKVKAIVEATKNHEKVAEYYASGKV</sequence>
<dbReference type="InterPro" id="IPR050213">
    <property type="entry name" value="GST_superfamily"/>
</dbReference>
<dbReference type="SUPFAM" id="SSF52833">
    <property type="entry name" value="Thioredoxin-like"/>
    <property type="match status" value="1"/>
</dbReference>
<accession>A0A7S2V6C7</accession>
<dbReference type="SFLD" id="SFLDG01205">
    <property type="entry name" value="AMPS.1"/>
    <property type="match status" value="1"/>
</dbReference>
<evidence type="ECO:0000259" key="2">
    <source>
        <dbReference type="PROSITE" id="PS50405"/>
    </source>
</evidence>
<dbReference type="CDD" id="cd03039">
    <property type="entry name" value="GST_N_Sigma_like"/>
    <property type="match status" value="1"/>
</dbReference>
<dbReference type="PROSITE" id="PS50404">
    <property type="entry name" value="GST_NTER"/>
    <property type="match status" value="1"/>
</dbReference>